<evidence type="ECO:0000259" key="1">
    <source>
        <dbReference type="Pfam" id="PF03713"/>
    </source>
</evidence>
<sequence length="165" mass="18127">MTIPVHHVNASDARFMREMIVLLRKGVRDGVLADEMASDHSGDPQLRLLAQKSSGSAARQINAMVSCLDDWNAETRPRGLRARIETPVEAPPSATAEPTDYGDELADLHGALFDARVTQNLLVHHRAVIARSRQEMIEGLNTRSRAFARDAISQHSGDLRLLEAG</sequence>
<keyword evidence="3" id="KW-1185">Reference proteome</keyword>
<evidence type="ECO:0000313" key="3">
    <source>
        <dbReference type="Proteomes" id="UP000589626"/>
    </source>
</evidence>
<reference evidence="2 3" key="1">
    <citation type="submission" date="2020-08" db="EMBL/GenBank/DDBJ databases">
        <title>Sequencing the genomes of 1000 actinobacteria strains.</title>
        <authorList>
            <person name="Klenk H.-P."/>
        </authorList>
    </citation>
    <scope>NUCLEOTIDE SEQUENCE [LARGE SCALE GENOMIC DNA]</scope>
    <source>
        <strain evidence="2 3">DSM 105498</strain>
    </source>
</reference>
<dbReference type="Gene3D" id="1.20.1260.10">
    <property type="match status" value="1"/>
</dbReference>
<dbReference type="InterPro" id="IPR012347">
    <property type="entry name" value="Ferritin-like"/>
</dbReference>
<evidence type="ECO:0000313" key="2">
    <source>
        <dbReference type="EMBL" id="MBB3043043.1"/>
    </source>
</evidence>
<dbReference type="Pfam" id="PF03713">
    <property type="entry name" value="DUF305"/>
    <property type="match status" value="1"/>
</dbReference>
<dbReference type="EMBL" id="JACHWR010000002">
    <property type="protein sequence ID" value="MBB3043043.1"/>
    <property type="molecule type" value="Genomic_DNA"/>
</dbReference>
<dbReference type="InterPro" id="IPR005183">
    <property type="entry name" value="DUF305_CopM-like"/>
</dbReference>
<organism evidence="2 3">
    <name type="scientific">Nocardioides soli</name>
    <dbReference type="NCBI Taxonomy" id="1036020"/>
    <lineage>
        <taxon>Bacteria</taxon>
        <taxon>Bacillati</taxon>
        <taxon>Actinomycetota</taxon>
        <taxon>Actinomycetes</taxon>
        <taxon>Propionibacteriales</taxon>
        <taxon>Nocardioidaceae</taxon>
        <taxon>Nocardioides</taxon>
    </lineage>
</organism>
<gene>
    <name evidence="2" type="ORF">FHU40_002861</name>
</gene>
<name>A0A7W4VWF7_9ACTN</name>
<accession>A0A7W4VWF7</accession>
<protein>
    <submittedName>
        <fullName evidence="2">Uncharacterized protein (DUF305 family)</fullName>
    </submittedName>
</protein>
<dbReference type="AlphaFoldDB" id="A0A7W4VWF7"/>
<feature type="domain" description="DUF305" evidence="1">
    <location>
        <begin position="12"/>
        <end position="162"/>
    </location>
</feature>
<proteinExistence type="predicted"/>
<comment type="caution">
    <text evidence="2">The sequence shown here is derived from an EMBL/GenBank/DDBJ whole genome shotgun (WGS) entry which is preliminary data.</text>
</comment>
<dbReference type="Proteomes" id="UP000589626">
    <property type="component" value="Unassembled WGS sequence"/>
</dbReference>